<reference evidence="2" key="1">
    <citation type="journal article" date="2023" name="BMC Genomics">
        <title>Chromosome-level genome assemblies of Cutaneotrichosporon spp. (Trichosporonales, Basidiomycota) reveal imbalanced evolution between nucleotide sequences and chromosome synteny.</title>
        <authorList>
            <person name="Kobayashi Y."/>
            <person name="Kayamori A."/>
            <person name="Aoki K."/>
            <person name="Shiwa Y."/>
            <person name="Matsutani M."/>
            <person name="Fujita N."/>
            <person name="Sugita T."/>
            <person name="Iwasaki W."/>
            <person name="Tanaka N."/>
            <person name="Takashima M."/>
        </authorList>
    </citation>
    <scope>NUCLEOTIDE SEQUENCE</scope>
    <source>
        <strain evidence="2">HIS019</strain>
    </source>
</reference>
<feature type="region of interest" description="Disordered" evidence="1">
    <location>
        <begin position="389"/>
        <end position="420"/>
    </location>
</feature>
<dbReference type="EMBL" id="AP028212">
    <property type="protein sequence ID" value="BEI88604.1"/>
    <property type="molecule type" value="Genomic_DNA"/>
</dbReference>
<name>A0AA48I2X7_9TREE</name>
<dbReference type="Proteomes" id="UP001233271">
    <property type="component" value="Chromosome 1"/>
</dbReference>
<proteinExistence type="predicted"/>
<protein>
    <submittedName>
        <fullName evidence="2">Uncharacterized protein</fullName>
    </submittedName>
</protein>
<gene>
    <name evidence="2" type="ORF">CcaverHIS019_0113220</name>
</gene>
<keyword evidence="3" id="KW-1185">Reference proteome</keyword>
<dbReference type="RefSeq" id="XP_060453870.1">
    <property type="nucleotide sequence ID" value="XM_060596926.1"/>
</dbReference>
<organism evidence="2 3">
    <name type="scientific">Cutaneotrichosporon cavernicola</name>
    <dbReference type="NCBI Taxonomy" id="279322"/>
    <lineage>
        <taxon>Eukaryota</taxon>
        <taxon>Fungi</taxon>
        <taxon>Dikarya</taxon>
        <taxon>Basidiomycota</taxon>
        <taxon>Agaricomycotina</taxon>
        <taxon>Tremellomycetes</taxon>
        <taxon>Trichosporonales</taxon>
        <taxon>Trichosporonaceae</taxon>
        <taxon>Cutaneotrichosporon</taxon>
    </lineage>
</organism>
<dbReference type="GeneID" id="85492475"/>
<dbReference type="AlphaFoldDB" id="A0AA48I2X7"/>
<dbReference type="KEGG" id="ccac:CcaHIS019_0113220"/>
<feature type="compositionally biased region" description="Acidic residues" evidence="1">
    <location>
        <begin position="394"/>
        <end position="408"/>
    </location>
</feature>
<evidence type="ECO:0000313" key="2">
    <source>
        <dbReference type="EMBL" id="BEI88604.1"/>
    </source>
</evidence>
<sequence length="466" mass="52782">MLDASFFPHIVDLIFKFAPHASLLRLRTVSNDFRSTADQWLVAGRLIVTPSTRTNGKISCCLTNSLVNNGGGSDPSQLGNWQRPQRRLQYVEDFADDLHFRLVVSSQRGRVPAFAALDLDDKTLCYPDTNDLRHTRILDFVGIGMLLSPRYGEIPQFPPFPVDLPMPTSLHRPHITVRHLHRLQEDNRGDLDLIHSLRPSKHSANAQETLVVFSTLPELWRPTNDLPASLRPSAVPTKPSPIRRIIINIVLHPQDQLHSQNLHRFPPLYASEITFVFHRAAYPITYNSDHDHDCDYDIFTDSDTTDDPYPFYDVEDNYPYSIADTLGLVLEIIGGALGAGSAITLVGLEVFTEPWPKEPNNNRDENDPIWRILLWGHLNCVWMLEEGSTFSPNEGDDHDDDDDDDDDDYQHPTVIIPTPDDQGNVTVKLIRTNTDVTIKFMTLADFRAELGPERAGIETTERGWLV</sequence>
<evidence type="ECO:0000256" key="1">
    <source>
        <dbReference type="SAM" id="MobiDB-lite"/>
    </source>
</evidence>
<accession>A0AA48I2X7</accession>
<evidence type="ECO:0000313" key="3">
    <source>
        <dbReference type="Proteomes" id="UP001233271"/>
    </source>
</evidence>